<feature type="non-terminal residue" evidence="1">
    <location>
        <position position="60"/>
    </location>
</feature>
<keyword evidence="2" id="KW-1185">Reference proteome</keyword>
<dbReference type="Proteomes" id="UP000479000">
    <property type="component" value="Unassembled WGS sequence"/>
</dbReference>
<gene>
    <name evidence="1" type="ORF">NTEN_LOCUS21367</name>
</gene>
<accession>A0A6H5HKQ6</accession>
<dbReference type="EMBL" id="CADCXU010031250">
    <property type="protein sequence ID" value="CAB0017348.1"/>
    <property type="molecule type" value="Genomic_DNA"/>
</dbReference>
<evidence type="ECO:0000313" key="1">
    <source>
        <dbReference type="EMBL" id="CAB0017348.1"/>
    </source>
</evidence>
<sequence length="60" mass="6753">MEVLCVIYAPLVELCHQFVQLIANCSFTHSLFRSGDLDARCARISKAEKHPSSVQFDTLI</sequence>
<evidence type="ECO:0000313" key="2">
    <source>
        <dbReference type="Proteomes" id="UP000479000"/>
    </source>
</evidence>
<proteinExistence type="predicted"/>
<dbReference type="AlphaFoldDB" id="A0A6H5HKQ6"/>
<organism evidence="1 2">
    <name type="scientific">Nesidiocoris tenuis</name>
    <dbReference type="NCBI Taxonomy" id="355587"/>
    <lineage>
        <taxon>Eukaryota</taxon>
        <taxon>Metazoa</taxon>
        <taxon>Ecdysozoa</taxon>
        <taxon>Arthropoda</taxon>
        <taxon>Hexapoda</taxon>
        <taxon>Insecta</taxon>
        <taxon>Pterygota</taxon>
        <taxon>Neoptera</taxon>
        <taxon>Paraneoptera</taxon>
        <taxon>Hemiptera</taxon>
        <taxon>Heteroptera</taxon>
        <taxon>Panheteroptera</taxon>
        <taxon>Cimicomorpha</taxon>
        <taxon>Miridae</taxon>
        <taxon>Dicyphina</taxon>
        <taxon>Nesidiocoris</taxon>
    </lineage>
</organism>
<protein>
    <submittedName>
        <fullName evidence="1">Uncharacterized protein</fullName>
    </submittedName>
</protein>
<reference evidence="1 2" key="1">
    <citation type="submission" date="2020-02" db="EMBL/GenBank/DDBJ databases">
        <authorList>
            <person name="Ferguson B K."/>
        </authorList>
    </citation>
    <scope>NUCLEOTIDE SEQUENCE [LARGE SCALE GENOMIC DNA]</scope>
</reference>
<name>A0A6H5HKQ6_9HEMI</name>